<evidence type="ECO:0000313" key="1">
    <source>
        <dbReference type="EMBL" id="MPM19629.1"/>
    </source>
</evidence>
<proteinExistence type="predicted"/>
<accession>A0A644XU65</accession>
<sequence>MSRQGGVDSPVLLGPSADAHAAGNVLQGFEGDAHQPAVVGDGHFPSLSVDDPAEHVAHASRSAGLFHVEVLRRDVGKEHPVQLRTDGEKGCLHRLPQACCKLDLGLLQQEVPYFR</sequence>
<organism evidence="1">
    <name type="scientific">bioreactor metagenome</name>
    <dbReference type="NCBI Taxonomy" id="1076179"/>
    <lineage>
        <taxon>unclassified sequences</taxon>
        <taxon>metagenomes</taxon>
        <taxon>ecological metagenomes</taxon>
    </lineage>
</organism>
<dbReference type="AlphaFoldDB" id="A0A644XU65"/>
<reference evidence="1" key="1">
    <citation type="submission" date="2019-08" db="EMBL/GenBank/DDBJ databases">
        <authorList>
            <person name="Kucharzyk K."/>
            <person name="Murdoch R.W."/>
            <person name="Higgins S."/>
            <person name="Loffler F."/>
        </authorList>
    </citation>
    <scope>NUCLEOTIDE SEQUENCE</scope>
</reference>
<protein>
    <submittedName>
        <fullName evidence="1">Uncharacterized protein</fullName>
    </submittedName>
</protein>
<name>A0A644XU65_9ZZZZ</name>
<dbReference type="EMBL" id="VSSQ01003211">
    <property type="protein sequence ID" value="MPM19629.1"/>
    <property type="molecule type" value="Genomic_DNA"/>
</dbReference>
<comment type="caution">
    <text evidence="1">The sequence shown here is derived from an EMBL/GenBank/DDBJ whole genome shotgun (WGS) entry which is preliminary data.</text>
</comment>
<gene>
    <name evidence="1" type="ORF">SDC9_66055</name>
</gene>